<accession>A0ACC2SZN6</accession>
<keyword evidence="2" id="KW-1185">Reference proteome</keyword>
<proteinExistence type="predicted"/>
<sequence length="544" mass="60622">MTKPTDQTTLAHRAVMGRFLTTLLNEGLIKGSIEGARVKIPLANAPLWFTVDFNCLPIVEGNAVKMLDPDDIIFPLVHDDNEIDDIESLAFLIASHLNQDVSTVLKEMKSSVKTLIHAYSTMEPLPSMGSDAMAWEHSIIEGHPTHPMNKSRSTNPPMAPILPTQNLKTPTICMFALPTNQVTVRGDYFDHILPLAKGCPLFNPAEMVAIPVHELQVPMISLHFPDAIDLGIRLHSLAQVSLRTVRLDQLPDFNLKLSLAATVTSALRTITPWTTYLSPGFNKLADAVIEDKSNLKVAHELGSVIANHPDPDVQKHFSCIVRNEAQSLCPGETVIVCAALTEKRHGKYILPELFGLTSEASRLAFFKTYVTLLISSFLPPIVKHGFSFEAHLQNTLARFDANNNLVGFCVRDFGGIKAHAPTLLQSTGLELDVWNKDAFQNAGSLKDVYSVGYHTLVQMHLHRIVRALGFHYSRKGWEIIHDLFDQHIPKEHPARDYFLKTPTALWKAFLSMKFDGLYRDYLYAPIPNLLLLQPTKSISPTVSR</sequence>
<dbReference type="EMBL" id="QTSX02003868">
    <property type="protein sequence ID" value="KAJ9067792.1"/>
    <property type="molecule type" value="Genomic_DNA"/>
</dbReference>
<evidence type="ECO:0000313" key="2">
    <source>
        <dbReference type="Proteomes" id="UP001165960"/>
    </source>
</evidence>
<evidence type="ECO:0000313" key="1">
    <source>
        <dbReference type="EMBL" id="KAJ9067792.1"/>
    </source>
</evidence>
<name>A0ACC2SZN6_9FUNG</name>
<organism evidence="1 2">
    <name type="scientific">Entomophthora muscae</name>
    <dbReference type="NCBI Taxonomy" id="34485"/>
    <lineage>
        <taxon>Eukaryota</taxon>
        <taxon>Fungi</taxon>
        <taxon>Fungi incertae sedis</taxon>
        <taxon>Zoopagomycota</taxon>
        <taxon>Entomophthoromycotina</taxon>
        <taxon>Entomophthoromycetes</taxon>
        <taxon>Entomophthorales</taxon>
        <taxon>Entomophthoraceae</taxon>
        <taxon>Entomophthora</taxon>
    </lineage>
</organism>
<protein>
    <submittedName>
        <fullName evidence="1">Uncharacterized protein</fullName>
    </submittedName>
</protein>
<reference evidence="1" key="1">
    <citation type="submission" date="2022-04" db="EMBL/GenBank/DDBJ databases">
        <title>Genome of the entomopathogenic fungus Entomophthora muscae.</title>
        <authorList>
            <person name="Elya C."/>
            <person name="Lovett B.R."/>
            <person name="Lee E."/>
            <person name="Macias A.M."/>
            <person name="Hajek A.E."/>
            <person name="De Bivort B.L."/>
            <person name="Kasson M.T."/>
            <person name="De Fine Licht H.H."/>
            <person name="Stajich J.E."/>
        </authorList>
    </citation>
    <scope>NUCLEOTIDE SEQUENCE</scope>
    <source>
        <strain evidence="1">Berkeley</strain>
    </source>
</reference>
<gene>
    <name evidence="1" type="ORF">DSO57_1035568</name>
</gene>
<dbReference type="Proteomes" id="UP001165960">
    <property type="component" value="Unassembled WGS sequence"/>
</dbReference>
<comment type="caution">
    <text evidence="1">The sequence shown here is derived from an EMBL/GenBank/DDBJ whole genome shotgun (WGS) entry which is preliminary data.</text>
</comment>